<reference evidence="4 5" key="1">
    <citation type="submission" date="2017-01" db="EMBL/GenBank/DDBJ databases">
        <title>Whole-Genome Shotgun Sequencing of Two beta-Proteobacterial Species in Search of the Bulgecin Biosynthetic Cluster.</title>
        <authorList>
            <person name="Horsman M.E."/>
            <person name="Marous D.R."/>
            <person name="Li R."/>
            <person name="Oliver R.A."/>
            <person name="Byun B."/>
            <person name="Emrich S.J."/>
            <person name="Boggess B."/>
            <person name="Townsend C.A."/>
            <person name="Mobashery S."/>
        </authorList>
    </citation>
    <scope>NUCLEOTIDE SEQUENCE [LARGE SCALE GENOMIC DNA]</scope>
    <source>
        <strain evidence="4 5">ATCC 31433</strain>
    </source>
</reference>
<dbReference type="CDD" id="cd24098">
    <property type="entry name" value="ASKHA_NBD_TobZ_N"/>
    <property type="match status" value="1"/>
</dbReference>
<dbReference type="InterPro" id="IPR003696">
    <property type="entry name" value="Carbtransf_dom"/>
</dbReference>
<sequence length="613" mass="67437">MANHILGISAFYHDSAAALIRDGVPIAAAQEERFTRVRHDSAFPANAIRYCLDAAGIRLDDLTAIVYYEDPKEKFSRVMSSFASAGTGGARAFARTIPEWLRWKRRVLEHVDQEIAQLGLGHAPKVIASQHHRSHAAAAFLPSPFERAAVLCIDGIGEWHSTTVWRGDGTSLRLLNSISYPHSVGLFYSAFTYYCGFKVDSGEYKLMGLAPYGDPIYADTIRDELINIRPDGSFTLNMRYFEYLKGERMVGEAFERLFGAPIRRPESPISQRDCDLAASVQKVTEEVVLGLARAAVEQAGERNLCLAGGVALNCVANGVLSRSGEFDALWIQPAAGDAGCALGAAMDVAAKLDGRPHVGSGRADAMSGALLGPRFDDDEIAAFLDGQGYRYTRLEGDALFDEVARHLADGAVVGWFQDRMEFGPRALGARSIIGDPRDTTMQRKMNLKIKHRESFRPFAPAVLLEDATRYFDIREESPYMLIVSEVADAIKTEQSRSPGGPNRGLGSINDVRSTLPAITHVDLSARVQTVTDESNPAFARLLRAFKRRTGCPVLVNTSFNVRGEPIVCRPEEAYACFMRTEMDVLVLGSHVLVRADQPAFEEETDWREAIPLD</sequence>
<dbReference type="SUPFAM" id="SSF53067">
    <property type="entry name" value="Actin-like ATPase domain"/>
    <property type="match status" value="1"/>
</dbReference>
<name>A0A2A4EM47_9BURK</name>
<dbReference type="EMBL" id="MTZU01000128">
    <property type="protein sequence ID" value="PCE21687.1"/>
    <property type="molecule type" value="Genomic_DNA"/>
</dbReference>
<dbReference type="Pfam" id="PF16861">
    <property type="entry name" value="Carbam_trans_C"/>
    <property type="match status" value="1"/>
</dbReference>
<feature type="domain" description="Carbamoyltransferase C-terminal" evidence="3">
    <location>
        <begin position="404"/>
        <end position="592"/>
    </location>
</feature>
<protein>
    <recommendedName>
        <fullName evidence="6">Carbamoyltransferase</fullName>
    </recommendedName>
</protein>
<gene>
    <name evidence="4" type="ORF">BZL54_34715</name>
</gene>
<dbReference type="PANTHER" id="PTHR34847:SF1">
    <property type="entry name" value="NODULATION PROTEIN U"/>
    <property type="match status" value="1"/>
</dbReference>
<dbReference type="InterPro" id="IPR043129">
    <property type="entry name" value="ATPase_NBD"/>
</dbReference>
<dbReference type="Gene3D" id="3.30.420.40">
    <property type="match status" value="2"/>
</dbReference>
<dbReference type="GeneID" id="69003774"/>
<evidence type="ECO:0000313" key="4">
    <source>
        <dbReference type="EMBL" id="PCE21687.1"/>
    </source>
</evidence>
<dbReference type="GO" id="GO:0003824">
    <property type="term" value="F:catalytic activity"/>
    <property type="evidence" value="ECO:0007669"/>
    <property type="project" value="InterPro"/>
</dbReference>
<dbReference type="PANTHER" id="PTHR34847">
    <property type="entry name" value="NODULATION PROTEIN U"/>
    <property type="match status" value="1"/>
</dbReference>
<evidence type="ECO:0000259" key="2">
    <source>
        <dbReference type="Pfam" id="PF02543"/>
    </source>
</evidence>
<dbReference type="InterPro" id="IPR051338">
    <property type="entry name" value="NodU/CmcH_Carbamoyltrnsfr"/>
</dbReference>
<organism evidence="4 5">
    <name type="scientific">Burkholderia ubonensis subsp. mesacidophila</name>
    <dbReference type="NCBI Taxonomy" id="265293"/>
    <lineage>
        <taxon>Bacteria</taxon>
        <taxon>Pseudomonadati</taxon>
        <taxon>Pseudomonadota</taxon>
        <taxon>Betaproteobacteria</taxon>
        <taxon>Burkholderiales</taxon>
        <taxon>Burkholderiaceae</taxon>
        <taxon>Burkholderia</taxon>
        <taxon>Burkholderia cepacia complex</taxon>
    </lineage>
</organism>
<dbReference type="InterPro" id="IPR031730">
    <property type="entry name" value="Carbam_trans_C"/>
</dbReference>
<dbReference type="InterPro" id="IPR038152">
    <property type="entry name" value="Carbam_trans_C_sf"/>
</dbReference>
<evidence type="ECO:0000259" key="3">
    <source>
        <dbReference type="Pfam" id="PF16861"/>
    </source>
</evidence>
<proteinExistence type="inferred from homology"/>
<dbReference type="Gene3D" id="3.90.870.20">
    <property type="entry name" value="Carbamoyltransferase, C-terminal domain"/>
    <property type="match status" value="1"/>
</dbReference>
<comment type="similarity">
    <text evidence="1">Belongs to the NodU/CmcH family.</text>
</comment>
<evidence type="ECO:0000313" key="5">
    <source>
        <dbReference type="Proteomes" id="UP000217994"/>
    </source>
</evidence>
<evidence type="ECO:0000256" key="1">
    <source>
        <dbReference type="ARBA" id="ARBA00006129"/>
    </source>
</evidence>
<dbReference type="Proteomes" id="UP000217994">
    <property type="component" value="Unassembled WGS sequence"/>
</dbReference>
<evidence type="ECO:0008006" key="6">
    <source>
        <dbReference type="Google" id="ProtNLM"/>
    </source>
</evidence>
<dbReference type="RefSeq" id="WP_084904004.1">
    <property type="nucleotide sequence ID" value="NZ_CP020737.1"/>
</dbReference>
<dbReference type="AlphaFoldDB" id="A0A2A4EM47"/>
<feature type="domain" description="Carbamoyltransferase" evidence="2">
    <location>
        <begin position="4"/>
        <end position="346"/>
    </location>
</feature>
<accession>A0A2A4EM47</accession>
<comment type="caution">
    <text evidence="4">The sequence shown here is derived from an EMBL/GenBank/DDBJ whole genome shotgun (WGS) entry which is preliminary data.</text>
</comment>
<dbReference type="Pfam" id="PF02543">
    <property type="entry name" value="Carbam_trans_N"/>
    <property type="match status" value="1"/>
</dbReference>